<dbReference type="AlphaFoldDB" id="A0A5A7V7F4"/>
<dbReference type="Proteomes" id="UP000321393">
    <property type="component" value="Unassembled WGS sequence"/>
</dbReference>
<evidence type="ECO:0000313" key="2">
    <source>
        <dbReference type="EMBL" id="KAA0061795.1"/>
    </source>
</evidence>
<evidence type="ECO:0008006" key="4">
    <source>
        <dbReference type="Google" id="ProtNLM"/>
    </source>
</evidence>
<reference evidence="2 3" key="1">
    <citation type="submission" date="2019-08" db="EMBL/GenBank/DDBJ databases">
        <title>Draft genome sequences of two oriental melons (Cucumis melo L. var makuwa).</title>
        <authorList>
            <person name="Kwon S.-Y."/>
        </authorList>
    </citation>
    <scope>NUCLEOTIDE SEQUENCE [LARGE SCALE GENOMIC DNA]</scope>
    <source>
        <strain evidence="3">cv. SW 3</strain>
        <tissue evidence="2">Leaf</tissue>
    </source>
</reference>
<evidence type="ECO:0000256" key="1">
    <source>
        <dbReference type="SAM" id="MobiDB-lite"/>
    </source>
</evidence>
<accession>A0A5A7V7F4</accession>
<dbReference type="EMBL" id="SSTE01004728">
    <property type="protein sequence ID" value="KAA0061795.1"/>
    <property type="molecule type" value="Genomic_DNA"/>
</dbReference>
<feature type="region of interest" description="Disordered" evidence="1">
    <location>
        <begin position="53"/>
        <end position="110"/>
    </location>
</feature>
<dbReference type="InterPro" id="IPR036875">
    <property type="entry name" value="Znf_CCHC_sf"/>
</dbReference>
<dbReference type="SUPFAM" id="SSF57756">
    <property type="entry name" value="Retrovirus zinc finger-like domains"/>
    <property type="match status" value="1"/>
</dbReference>
<protein>
    <recommendedName>
        <fullName evidence="4">Reverse transcriptase</fullName>
    </recommendedName>
</protein>
<gene>
    <name evidence="2" type="ORF">E6C27_scaffold89G00110</name>
</gene>
<proteinExistence type="predicted"/>
<sequence length="346" mass="39274">MLDIRDMSKKDKVFCFVKGLKPWAKAKLYEQRVQDLTSAYAAVERLFDLTSDSQDVRRHQSSSPGRNRNSHPSSPKAIGGDEYPGKDHRPHQSNTENIWRRPNNRSPPKRPLSCFICGRPHLARECPNKVDFHGLQASLIADSDDKSNQVEDEVGQIDEGEKTRIRAIKYMSSLKKKSGERNVPVERGLLKNEGREFRCLTYRRTSEANDDKVGRWKGLVDFVVVKMDDFDVVLGMDFLLEHQIIRMPSAKCLAITGSFPTVVQADIRQPNKFKMISAMQLDESPVQEEPPSTVILLRALEKLGETVPKDTLCVLQNCHDVMPNSWPKSLSMPRTIDHGIKLLPEA</sequence>
<dbReference type="GO" id="GO:0003676">
    <property type="term" value="F:nucleic acid binding"/>
    <property type="evidence" value="ECO:0007669"/>
    <property type="project" value="InterPro"/>
</dbReference>
<evidence type="ECO:0000313" key="3">
    <source>
        <dbReference type="Proteomes" id="UP000321393"/>
    </source>
</evidence>
<dbReference type="GO" id="GO:0008270">
    <property type="term" value="F:zinc ion binding"/>
    <property type="evidence" value="ECO:0007669"/>
    <property type="project" value="InterPro"/>
</dbReference>
<dbReference type="OrthoDB" id="1939491at2759"/>
<comment type="caution">
    <text evidence="2">The sequence shown here is derived from an EMBL/GenBank/DDBJ whole genome shotgun (WGS) entry which is preliminary data.</text>
</comment>
<organism evidence="2 3">
    <name type="scientific">Cucumis melo var. makuwa</name>
    <name type="common">Oriental melon</name>
    <dbReference type="NCBI Taxonomy" id="1194695"/>
    <lineage>
        <taxon>Eukaryota</taxon>
        <taxon>Viridiplantae</taxon>
        <taxon>Streptophyta</taxon>
        <taxon>Embryophyta</taxon>
        <taxon>Tracheophyta</taxon>
        <taxon>Spermatophyta</taxon>
        <taxon>Magnoliopsida</taxon>
        <taxon>eudicotyledons</taxon>
        <taxon>Gunneridae</taxon>
        <taxon>Pentapetalae</taxon>
        <taxon>rosids</taxon>
        <taxon>fabids</taxon>
        <taxon>Cucurbitales</taxon>
        <taxon>Cucurbitaceae</taxon>
        <taxon>Benincaseae</taxon>
        <taxon>Cucumis</taxon>
    </lineage>
</organism>
<name>A0A5A7V7F4_CUCMM</name>
<feature type="compositionally biased region" description="Polar residues" evidence="1">
    <location>
        <begin position="61"/>
        <end position="73"/>
    </location>
</feature>